<organism evidence="6 7">
    <name type="scientific">Thioalkalicoccus limnaeus</name>
    <dbReference type="NCBI Taxonomy" id="120681"/>
    <lineage>
        <taxon>Bacteria</taxon>
        <taxon>Pseudomonadati</taxon>
        <taxon>Pseudomonadota</taxon>
        <taxon>Gammaproteobacteria</taxon>
        <taxon>Chromatiales</taxon>
        <taxon>Chromatiaceae</taxon>
        <taxon>Thioalkalicoccus</taxon>
    </lineage>
</organism>
<dbReference type="PANTHER" id="PTHR43213">
    <property type="entry name" value="BIFUNCTIONAL DTTP/UTP PYROPHOSPHATASE/METHYLTRANSFERASE PROTEIN-RELATED"/>
    <property type="match status" value="1"/>
</dbReference>
<dbReference type="PANTHER" id="PTHR43213:SF10">
    <property type="entry name" value="7-METHYL-GTP PYROPHOSPHATASE"/>
    <property type="match status" value="1"/>
</dbReference>
<keyword evidence="2 5" id="KW-0963">Cytoplasm</keyword>
<dbReference type="NCBIfam" id="TIGR00172">
    <property type="entry name" value="maf"/>
    <property type="match status" value="1"/>
</dbReference>
<dbReference type="HAMAP" id="MF_00528">
    <property type="entry name" value="Maf"/>
    <property type="match status" value="1"/>
</dbReference>
<comment type="subcellular location">
    <subcellularLocation>
        <location evidence="1 5">Cytoplasm</location>
    </subcellularLocation>
</comment>
<evidence type="ECO:0000256" key="4">
    <source>
        <dbReference type="ARBA" id="ARBA00023080"/>
    </source>
</evidence>
<evidence type="ECO:0000313" key="6">
    <source>
        <dbReference type="EMBL" id="MEY6433517.1"/>
    </source>
</evidence>
<evidence type="ECO:0000256" key="5">
    <source>
        <dbReference type="HAMAP-Rule" id="MF_00528"/>
    </source>
</evidence>
<feature type="site" description="Important for substrate specificity" evidence="5">
    <location>
        <position position="154"/>
    </location>
</feature>
<proteinExistence type="inferred from homology"/>
<evidence type="ECO:0000256" key="1">
    <source>
        <dbReference type="ARBA" id="ARBA00004496"/>
    </source>
</evidence>
<feature type="site" description="Important for substrate specificity" evidence="5">
    <location>
        <position position="12"/>
    </location>
</feature>
<gene>
    <name evidence="6" type="ORF">ABC977_14010</name>
</gene>
<comment type="function">
    <text evidence="5">Nucleoside triphosphate pyrophosphatase that hydrolyzes 7-methyl-GTP (m(7)GTP). May have a dual role in cell division arrest and in preventing the incorporation of modified nucleotides into cellular nucleic acids.</text>
</comment>
<comment type="cofactor">
    <cofactor evidence="5">
        <name>a divalent metal cation</name>
        <dbReference type="ChEBI" id="CHEBI:60240"/>
    </cofactor>
</comment>
<name>A0ABV4BG60_9GAMM</name>
<dbReference type="InterPro" id="IPR029001">
    <property type="entry name" value="ITPase-like_fam"/>
</dbReference>
<dbReference type="CDD" id="cd00555">
    <property type="entry name" value="Maf"/>
    <property type="match status" value="1"/>
</dbReference>
<dbReference type="EC" id="3.6.1.-" evidence="5"/>
<reference evidence="6 7" key="1">
    <citation type="submission" date="2024-05" db="EMBL/GenBank/DDBJ databases">
        <title>Genome Sequence and Characterization of the New Strain Purple Sulfur Bacterium of Genus Thioalkalicoccus.</title>
        <authorList>
            <person name="Bryantseva I.A."/>
            <person name="Kyndt J.A."/>
            <person name="Imhoff J.F."/>
        </authorList>
    </citation>
    <scope>NUCLEOTIDE SEQUENCE [LARGE SCALE GENOMIC DNA]</scope>
    <source>
        <strain evidence="6 7">Um2</strain>
    </source>
</reference>
<dbReference type="Proteomes" id="UP001564408">
    <property type="component" value="Unassembled WGS sequence"/>
</dbReference>
<dbReference type="SUPFAM" id="SSF52972">
    <property type="entry name" value="ITPase-like"/>
    <property type="match status" value="1"/>
</dbReference>
<comment type="caution">
    <text evidence="5">Lacks conserved residue(s) required for the propagation of feature annotation.</text>
</comment>
<evidence type="ECO:0000313" key="7">
    <source>
        <dbReference type="Proteomes" id="UP001564408"/>
    </source>
</evidence>
<dbReference type="InterPro" id="IPR003697">
    <property type="entry name" value="Maf-like"/>
</dbReference>
<dbReference type="EMBL" id="JBDKXB010000023">
    <property type="protein sequence ID" value="MEY6433517.1"/>
    <property type="molecule type" value="Genomic_DNA"/>
</dbReference>
<keyword evidence="3 5" id="KW-0378">Hydrolase</keyword>
<dbReference type="Pfam" id="PF02545">
    <property type="entry name" value="Maf"/>
    <property type="match status" value="1"/>
</dbReference>
<keyword evidence="4 5" id="KW-0546">Nucleotide metabolism</keyword>
<dbReference type="Gene3D" id="3.90.950.10">
    <property type="match status" value="1"/>
</dbReference>
<dbReference type="RefSeq" id="WP_369667903.1">
    <property type="nucleotide sequence ID" value="NZ_JBDKXB010000023.1"/>
</dbReference>
<evidence type="ECO:0000256" key="3">
    <source>
        <dbReference type="ARBA" id="ARBA00022801"/>
    </source>
</evidence>
<sequence length="203" mass="21906">MPPLLLASSSPYRRDLLARLGLPFTAMSPDIDETRRADEDAHSLVLRLSEAKARALARDHPQALIIGSDQVACVEDQILGKPGGHEQAIAQLERLSGRTVEFLTGLCVISGADGPARCVCEPFRVRFRRLTRAQITAYVERERPYDCAGSFKSEGLGIALFERLSGDDPTALIGLPLIRLVELLGDAGVDVLGRSSVDGSSDP</sequence>
<comment type="caution">
    <text evidence="6">The sequence shown here is derived from an EMBL/GenBank/DDBJ whole genome shotgun (WGS) entry which is preliminary data.</text>
</comment>
<keyword evidence="7" id="KW-1185">Reference proteome</keyword>
<comment type="similarity">
    <text evidence="5">Belongs to the Maf family. YceF subfamily.</text>
</comment>
<dbReference type="PIRSF" id="PIRSF006305">
    <property type="entry name" value="Maf"/>
    <property type="match status" value="1"/>
</dbReference>
<accession>A0ABV4BG60</accession>
<feature type="active site" description="Proton acceptor" evidence="5">
    <location>
        <position position="69"/>
    </location>
</feature>
<comment type="catalytic activity">
    <reaction evidence="5">
        <text>N(7)-methyl-GTP + H2O = N(7)-methyl-GMP + diphosphate + H(+)</text>
        <dbReference type="Rhea" id="RHEA:58744"/>
        <dbReference type="ChEBI" id="CHEBI:15377"/>
        <dbReference type="ChEBI" id="CHEBI:15378"/>
        <dbReference type="ChEBI" id="CHEBI:33019"/>
        <dbReference type="ChEBI" id="CHEBI:58285"/>
        <dbReference type="ChEBI" id="CHEBI:87133"/>
    </reaction>
</comment>
<evidence type="ECO:0000256" key="2">
    <source>
        <dbReference type="ARBA" id="ARBA00022490"/>
    </source>
</evidence>
<dbReference type="GO" id="GO:0016787">
    <property type="term" value="F:hydrolase activity"/>
    <property type="evidence" value="ECO:0007669"/>
    <property type="project" value="UniProtKB-KW"/>
</dbReference>
<feature type="site" description="Important for substrate specificity" evidence="5">
    <location>
        <position position="70"/>
    </location>
</feature>
<protein>
    <recommendedName>
        <fullName evidence="5">7-methyl-GTP pyrophosphatase</fullName>
        <shortName evidence="5">m(7)GTP pyrophosphatase</shortName>
        <ecNumber evidence="5">3.6.1.-</ecNumber>
    </recommendedName>
</protein>